<dbReference type="PIRSF" id="PIRSF005384">
    <property type="entry name" value="RpiB_LacA_B"/>
    <property type="match status" value="1"/>
</dbReference>
<keyword evidence="1 2" id="KW-0413">Isomerase</keyword>
<accession>A0AA35WJS0</accession>
<dbReference type="SUPFAM" id="SSF89623">
    <property type="entry name" value="Ribose/Galactose isomerase RpiB/AlsB"/>
    <property type="match status" value="1"/>
</dbReference>
<evidence type="ECO:0000256" key="1">
    <source>
        <dbReference type="ARBA" id="ARBA00023235"/>
    </source>
</evidence>
<protein>
    <submittedName>
        <fullName evidence="2">Ribose-5-phosphate isomerase B</fullName>
    </submittedName>
</protein>
<dbReference type="InterPro" id="IPR004785">
    <property type="entry name" value="RpiB"/>
</dbReference>
<dbReference type="PANTHER" id="PTHR30345:SF0">
    <property type="entry name" value="DNA DAMAGE-REPAIR_TOLERATION PROTEIN DRT102"/>
    <property type="match status" value="1"/>
</dbReference>
<dbReference type="NCBIfam" id="TIGR01120">
    <property type="entry name" value="rpiB"/>
    <property type="match status" value="1"/>
</dbReference>
<dbReference type="EMBL" id="CASHTH010001986">
    <property type="protein sequence ID" value="CAI8022959.1"/>
    <property type="molecule type" value="Genomic_DNA"/>
</dbReference>
<gene>
    <name evidence="2" type="ORF">GBAR_LOCUS13450</name>
</gene>
<dbReference type="NCBIfam" id="TIGR00689">
    <property type="entry name" value="rpiB_lacA_lacB"/>
    <property type="match status" value="1"/>
</dbReference>
<organism evidence="2 3">
    <name type="scientific">Geodia barretti</name>
    <name type="common">Barrett's horny sponge</name>
    <dbReference type="NCBI Taxonomy" id="519541"/>
    <lineage>
        <taxon>Eukaryota</taxon>
        <taxon>Metazoa</taxon>
        <taxon>Porifera</taxon>
        <taxon>Demospongiae</taxon>
        <taxon>Heteroscleromorpha</taxon>
        <taxon>Tetractinellida</taxon>
        <taxon>Astrophorina</taxon>
        <taxon>Geodiidae</taxon>
        <taxon>Geodia</taxon>
    </lineage>
</organism>
<proteinExistence type="predicted"/>
<sequence length="142" mass="15446">MKIAVGSDHAGFEYKTKLLALLAYLGHEGVDYGAYSDEATDYPAWIRPVAQAVACGEADRGIVLGGSGNGEAIVANRIAGVRCTLCWNAESARYARQHNDSNVLSMGQRLVSWVTACEVVDVWLSTEFEGGRHQRRISQIDD</sequence>
<dbReference type="InterPro" id="IPR036569">
    <property type="entry name" value="RpiB_LacA_LacB_sf"/>
</dbReference>
<keyword evidence="3" id="KW-1185">Reference proteome</keyword>
<dbReference type="Gene3D" id="3.40.1400.10">
    <property type="entry name" value="Sugar-phosphate isomerase, RpiB/LacA/LacB"/>
    <property type="match status" value="1"/>
</dbReference>
<dbReference type="GO" id="GO:0019316">
    <property type="term" value="P:D-allose catabolic process"/>
    <property type="evidence" value="ECO:0007669"/>
    <property type="project" value="TreeGrafter"/>
</dbReference>
<dbReference type="InterPro" id="IPR003500">
    <property type="entry name" value="RpiB_LacA_LacB"/>
</dbReference>
<evidence type="ECO:0000313" key="2">
    <source>
        <dbReference type="EMBL" id="CAI8022959.1"/>
    </source>
</evidence>
<comment type="caution">
    <text evidence="2">The sequence shown here is derived from an EMBL/GenBank/DDBJ whole genome shotgun (WGS) entry which is preliminary data.</text>
</comment>
<reference evidence="2" key="1">
    <citation type="submission" date="2023-03" db="EMBL/GenBank/DDBJ databases">
        <authorList>
            <person name="Steffen K."/>
            <person name="Cardenas P."/>
        </authorList>
    </citation>
    <scope>NUCLEOTIDE SEQUENCE</scope>
</reference>
<dbReference type="AlphaFoldDB" id="A0AA35WJS0"/>
<dbReference type="GO" id="GO:0004751">
    <property type="term" value="F:ribose-5-phosphate isomerase activity"/>
    <property type="evidence" value="ECO:0007669"/>
    <property type="project" value="TreeGrafter"/>
</dbReference>
<dbReference type="GO" id="GO:0009052">
    <property type="term" value="P:pentose-phosphate shunt, non-oxidative branch"/>
    <property type="evidence" value="ECO:0007669"/>
    <property type="project" value="TreeGrafter"/>
</dbReference>
<dbReference type="Proteomes" id="UP001174909">
    <property type="component" value="Unassembled WGS sequence"/>
</dbReference>
<evidence type="ECO:0000313" key="3">
    <source>
        <dbReference type="Proteomes" id="UP001174909"/>
    </source>
</evidence>
<dbReference type="PANTHER" id="PTHR30345">
    <property type="entry name" value="RIBOSE-5-PHOSPHATE ISOMERASE B"/>
    <property type="match status" value="1"/>
</dbReference>
<dbReference type="Pfam" id="PF02502">
    <property type="entry name" value="LacAB_rpiB"/>
    <property type="match status" value="1"/>
</dbReference>
<name>A0AA35WJS0_GEOBA</name>
<dbReference type="NCBIfam" id="NF004051">
    <property type="entry name" value="PRK05571.1"/>
    <property type="match status" value="1"/>
</dbReference>